<reference evidence="8" key="2">
    <citation type="submission" date="2022-10" db="EMBL/GenBank/DDBJ databases">
        <authorList>
            <consortium name="ENA_rothamsted_submissions"/>
            <consortium name="culmorum"/>
            <person name="King R."/>
        </authorList>
    </citation>
    <scope>NUCLEOTIDE SEQUENCE</scope>
</reference>
<dbReference type="GO" id="GO:0005743">
    <property type="term" value="C:mitochondrial inner membrane"/>
    <property type="evidence" value="ECO:0007669"/>
    <property type="project" value="TreeGrafter"/>
</dbReference>
<organism evidence="8 9">
    <name type="scientific">Chironomus riparius</name>
    <dbReference type="NCBI Taxonomy" id="315576"/>
    <lineage>
        <taxon>Eukaryota</taxon>
        <taxon>Metazoa</taxon>
        <taxon>Ecdysozoa</taxon>
        <taxon>Arthropoda</taxon>
        <taxon>Hexapoda</taxon>
        <taxon>Insecta</taxon>
        <taxon>Pterygota</taxon>
        <taxon>Neoptera</taxon>
        <taxon>Endopterygota</taxon>
        <taxon>Diptera</taxon>
        <taxon>Nematocera</taxon>
        <taxon>Chironomoidea</taxon>
        <taxon>Chironomidae</taxon>
        <taxon>Chironominae</taxon>
        <taxon>Chironomus</taxon>
    </lineage>
</organism>
<feature type="domain" description="DNA/RNA non-specific endonuclease/pyrophosphatase/phosphodiesterase" evidence="7">
    <location>
        <begin position="158"/>
        <end position="382"/>
    </location>
</feature>
<dbReference type="InterPro" id="IPR001604">
    <property type="entry name" value="Endo_G_ENPP1-like_dom"/>
</dbReference>
<reference evidence="8" key="1">
    <citation type="submission" date="2022-01" db="EMBL/GenBank/DDBJ databases">
        <authorList>
            <person name="King R."/>
        </authorList>
    </citation>
    <scope>NUCLEOTIDE SEQUENCE</scope>
</reference>
<dbReference type="GO" id="GO:0006309">
    <property type="term" value="P:apoptotic DNA fragmentation"/>
    <property type="evidence" value="ECO:0007669"/>
    <property type="project" value="TreeGrafter"/>
</dbReference>
<evidence type="ECO:0000256" key="6">
    <source>
        <dbReference type="SAM" id="SignalP"/>
    </source>
</evidence>
<keyword evidence="9" id="KW-1185">Reference proteome</keyword>
<dbReference type="SUPFAM" id="SSF54060">
    <property type="entry name" value="His-Me finger endonucleases"/>
    <property type="match status" value="1"/>
</dbReference>
<keyword evidence="3" id="KW-0378">Hydrolase</keyword>
<dbReference type="InterPro" id="IPR040255">
    <property type="entry name" value="Non-specific_endonuclease"/>
</dbReference>
<accession>A0A9N9WQN7</accession>
<evidence type="ECO:0000313" key="9">
    <source>
        <dbReference type="Proteomes" id="UP001153620"/>
    </source>
</evidence>
<keyword evidence="3" id="KW-0255">Endonuclease</keyword>
<dbReference type="SMART" id="SM00892">
    <property type="entry name" value="Endonuclease_NS"/>
    <property type="match status" value="1"/>
</dbReference>
<dbReference type="GO" id="GO:0005634">
    <property type="term" value="C:nucleus"/>
    <property type="evidence" value="ECO:0007669"/>
    <property type="project" value="TreeGrafter"/>
</dbReference>
<dbReference type="AlphaFoldDB" id="A0A9N9WQN7"/>
<dbReference type="GO" id="GO:0004521">
    <property type="term" value="F:RNA endonuclease activity"/>
    <property type="evidence" value="ECO:0007669"/>
    <property type="project" value="TreeGrafter"/>
</dbReference>
<evidence type="ECO:0000256" key="1">
    <source>
        <dbReference type="ARBA" id="ARBA00010052"/>
    </source>
</evidence>
<dbReference type="Pfam" id="PF01223">
    <property type="entry name" value="Endonuclease_NS"/>
    <property type="match status" value="1"/>
</dbReference>
<keyword evidence="6" id="KW-0732">Signal</keyword>
<dbReference type="EMBL" id="OU895877">
    <property type="protein sequence ID" value="CAG9801295.1"/>
    <property type="molecule type" value="Genomic_DNA"/>
</dbReference>
<keyword evidence="5" id="KW-0479">Metal-binding</keyword>
<dbReference type="GO" id="GO:0000014">
    <property type="term" value="F:single-stranded DNA endodeoxyribonuclease activity"/>
    <property type="evidence" value="ECO:0007669"/>
    <property type="project" value="TreeGrafter"/>
</dbReference>
<proteinExistence type="inferred from homology"/>
<keyword evidence="2" id="KW-0540">Nuclease</keyword>
<comment type="similarity">
    <text evidence="1">Belongs to the DNA/RNA non-specific endonuclease family.</text>
</comment>
<dbReference type="InterPro" id="IPR044925">
    <property type="entry name" value="His-Me_finger_sf"/>
</dbReference>
<feature type="chain" id="PRO_5040293509" description="DNA/RNA non-specific endonuclease/pyrophosphatase/phosphodiesterase domain-containing protein" evidence="6">
    <location>
        <begin position="23"/>
        <end position="391"/>
    </location>
</feature>
<feature type="binding site" evidence="5">
    <location>
        <position position="263"/>
    </location>
    <ligand>
        <name>Mg(2+)</name>
        <dbReference type="ChEBI" id="CHEBI:18420"/>
        <note>catalytic</note>
    </ligand>
</feature>
<dbReference type="InterPro" id="IPR044929">
    <property type="entry name" value="DNA/RNA_non-sp_Endonuclease_sf"/>
</dbReference>
<feature type="signal peptide" evidence="6">
    <location>
        <begin position="1"/>
        <end position="22"/>
    </location>
</feature>
<dbReference type="GO" id="GO:0046872">
    <property type="term" value="F:metal ion binding"/>
    <property type="evidence" value="ECO:0007669"/>
    <property type="project" value="UniProtKB-KW"/>
</dbReference>
<evidence type="ECO:0000256" key="2">
    <source>
        <dbReference type="ARBA" id="ARBA00022722"/>
    </source>
</evidence>
<feature type="active site" description="Proton acceptor" evidence="4">
    <location>
        <position position="233"/>
    </location>
</feature>
<dbReference type="Gene3D" id="3.40.570.10">
    <property type="entry name" value="Extracellular Endonuclease, subunit A"/>
    <property type="match status" value="1"/>
</dbReference>
<name>A0A9N9WQN7_9DIPT</name>
<dbReference type="Proteomes" id="UP001153620">
    <property type="component" value="Chromosome 1"/>
</dbReference>
<dbReference type="OrthoDB" id="8194122at2759"/>
<evidence type="ECO:0000259" key="7">
    <source>
        <dbReference type="SMART" id="SM00892"/>
    </source>
</evidence>
<evidence type="ECO:0000256" key="4">
    <source>
        <dbReference type="PIRSR" id="PIRSR640255-1"/>
    </source>
</evidence>
<evidence type="ECO:0000256" key="5">
    <source>
        <dbReference type="PIRSR" id="PIRSR640255-2"/>
    </source>
</evidence>
<evidence type="ECO:0000256" key="3">
    <source>
        <dbReference type="ARBA" id="ARBA00022759"/>
    </source>
</evidence>
<dbReference type="PANTHER" id="PTHR13966:SF17">
    <property type="entry name" value="ENDONUCLEASE-RELATED"/>
    <property type="match status" value="1"/>
</dbReference>
<dbReference type="GO" id="GO:0003676">
    <property type="term" value="F:nucleic acid binding"/>
    <property type="evidence" value="ECO:0007669"/>
    <property type="project" value="InterPro"/>
</dbReference>
<dbReference type="PANTHER" id="PTHR13966">
    <property type="entry name" value="ENDONUCLEASE RELATED"/>
    <property type="match status" value="1"/>
</dbReference>
<evidence type="ECO:0000313" key="8">
    <source>
        <dbReference type="EMBL" id="CAG9801295.1"/>
    </source>
</evidence>
<gene>
    <name evidence="8" type="ORF">CHIRRI_LOCUS4226</name>
</gene>
<sequence>MLFETFLYTVLLFIYFAKDSLQLECRIPIDTIMSGSLNYDEWPLVLNAGTTEFFTLEPHTRDIVVEINKDLRLACPGDGNYFTKFYPLTNIITVTCIDNQEFYYNNNNNHENHDIFNFYDFFSCKAIPESSNRLNMGTYEIGFQITATEFVPLIWSTYNGQTENVMSTYHIISRYSQRVQTTERIDFKKGSHPVLKIDDFYKQSYVSELMDRRIGVLNRQRYFTSSSYLARGHFAAKADFPFAAQQKATFYHLNCFPQFQPFNRDNWFALEDSIRRHDFLSDLETFTYVEDILYLPNAMNQLTTLFLKNWERFPVPQKVFKRIRTIGNNVREYLFVGINHPNIYSPEFDFLLNEFYDVCDTPHYSWINQQLRVNRRNPLRGLFACLDPRNS</sequence>
<protein>
    <recommendedName>
        <fullName evidence="7">DNA/RNA non-specific endonuclease/pyrophosphatase/phosphodiesterase domain-containing protein</fullName>
    </recommendedName>
</protein>